<dbReference type="GO" id="GO:0031072">
    <property type="term" value="F:heat shock protein binding"/>
    <property type="evidence" value="ECO:0007669"/>
    <property type="project" value="TreeGrafter"/>
</dbReference>
<feature type="region of interest" description="Disordered" evidence="1">
    <location>
        <begin position="226"/>
        <end position="342"/>
    </location>
</feature>
<dbReference type="Pfam" id="PF00226">
    <property type="entry name" value="DnaJ"/>
    <property type="match status" value="1"/>
</dbReference>
<dbReference type="InterPro" id="IPR036869">
    <property type="entry name" value="J_dom_sf"/>
</dbReference>
<evidence type="ECO:0000313" key="4">
    <source>
        <dbReference type="Proteomes" id="UP000318582"/>
    </source>
</evidence>
<protein>
    <recommendedName>
        <fullName evidence="2">J domain-containing protein</fullName>
    </recommendedName>
</protein>
<dbReference type="InterPro" id="IPR056453">
    <property type="entry name" value="HTH_DNAJC9"/>
</dbReference>
<dbReference type="AlphaFoldDB" id="A0A507E9T1"/>
<keyword evidence="4" id="KW-1185">Reference proteome</keyword>
<dbReference type="CDD" id="cd06257">
    <property type="entry name" value="DnaJ"/>
    <property type="match status" value="1"/>
</dbReference>
<dbReference type="Proteomes" id="UP000318582">
    <property type="component" value="Unassembled WGS sequence"/>
</dbReference>
<organism evidence="3 4">
    <name type="scientific">Powellomyces hirtus</name>
    <dbReference type="NCBI Taxonomy" id="109895"/>
    <lineage>
        <taxon>Eukaryota</taxon>
        <taxon>Fungi</taxon>
        <taxon>Fungi incertae sedis</taxon>
        <taxon>Chytridiomycota</taxon>
        <taxon>Chytridiomycota incertae sedis</taxon>
        <taxon>Chytridiomycetes</taxon>
        <taxon>Spizellomycetales</taxon>
        <taxon>Powellomycetaceae</taxon>
        <taxon>Powellomyces</taxon>
    </lineage>
</organism>
<dbReference type="SUPFAM" id="SSF46565">
    <property type="entry name" value="Chaperone J-domain"/>
    <property type="match status" value="1"/>
</dbReference>
<dbReference type="Gene3D" id="1.10.287.110">
    <property type="entry name" value="DnaJ domain"/>
    <property type="match status" value="1"/>
</dbReference>
<accession>A0A507E9T1</accession>
<dbReference type="PROSITE" id="PS00636">
    <property type="entry name" value="DNAJ_1"/>
    <property type="match status" value="1"/>
</dbReference>
<dbReference type="PANTHER" id="PTHR44144">
    <property type="entry name" value="DNAJ HOMOLOG SUBFAMILY C MEMBER 9"/>
    <property type="match status" value="1"/>
</dbReference>
<dbReference type="PRINTS" id="PR00625">
    <property type="entry name" value="JDOMAIN"/>
</dbReference>
<evidence type="ECO:0000313" key="3">
    <source>
        <dbReference type="EMBL" id="TPX60556.1"/>
    </source>
</evidence>
<dbReference type="EMBL" id="QEAQ01000014">
    <property type="protein sequence ID" value="TPX60556.1"/>
    <property type="molecule type" value="Genomic_DNA"/>
</dbReference>
<dbReference type="GO" id="GO:0005737">
    <property type="term" value="C:cytoplasm"/>
    <property type="evidence" value="ECO:0007669"/>
    <property type="project" value="TreeGrafter"/>
</dbReference>
<comment type="caution">
    <text evidence="3">The sequence shown here is derived from an EMBL/GenBank/DDBJ whole genome shotgun (WGS) entry which is preliminary data.</text>
</comment>
<evidence type="ECO:0000259" key="2">
    <source>
        <dbReference type="PROSITE" id="PS50076"/>
    </source>
</evidence>
<dbReference type="Pfam" id="PF23302">
    <property type="entry name" value="HTH_DNAJC9"/>
    <property type="match status" value="1"/>
</dbReference>
<feature type="region of interest" description="Disordered" evidence="1">
    <location>
        <begin position="1"/>
        <end position="26"/>
    </location>
</feature>
<evidence type="ECO:0000256" key="1">
    <source>
        <dbReference type="SAM" id="MobiDB-lite"/>
    </source>
</evidence>
<dbReference type="InterPro" id="IPR001623">
    <property type="entry name" value="DnaJ_domain"/>
</dbReference>
<feature type="compositionally biased region" description="Basic and acidic residues" evidence="1">
    <location>
        <begin position="301"/>
        <end position="315"/>
    </location>
</feature>
<proteinExistence type="predicted"/>
<dbReference type="SMART" id="SM00271">
    <property type="entry name" value="DnaJ"/>
    <property type="match status" value="1"/>
</dbReference>
<sequence length="342" mass="39273">MRPKRQQKKQIESDSESDGVEDAPAPHVVDIYEEFGIARDATESDIKTSYRKLCLKYHPDKLGGASEEERVTATQKFQQIASWYQILSDPIKRQRYDETGSLDDNDWVFAEKGDVSWDEFFRSLWTGLVTKETIEEYSAKYKGSEQEKEDVLKAFNDVKGDVLDMLDYIILSELDELDRYKAIVQSAIDAGETEYQIKEDPKKLIKMKKKAMKEEKEAEELAKELDARKTRKKKKELPTEEIGLHNMRERHEKAFSSLIQRLEEKATSEAKQKAITGKGRKRKAPVVPELSDADFEAFQAKMEKERAAKKDREADDPQPPTSKRKAKGGADKGSTRKKGKQI</sequence>
<feature type="domain" description="J" evidence="2">
    <location>
        <begin position="30"/>
        <end position="100"/>
    </location>
</feature>
<feature type="compositionally biased region" description="Basic and acidic residues" evidence="1">
    <location>
        <begin position="236"/>
        <end position="254"/>
    </location>
</feature>
<dbReference type="GO" id="GO:0005634">
    <property type="term" value="C:nucleus"/>
    <property type="evidence" value="ECO:0007669"/>
    <property type="project" value="TreeGrafter"/>
</dbReference>
<feature type="compositionally biased region" description="Basic and acidic residues" evidence="1">
    <location>
        <begin position="261"/>
        <end position="272"/>
    </location>
</feature>
<dbReference type="InterPro" id="IPR018253">
    <property type="entry name" value="DnaJ_domain_CS"/>
</dbReference>
<gene>
    <name evidence="3" type="ORF">PhCBS80983_g01708</name>
</gene>
<dbReference type="PANTHER" id="PTHR44144:SF1">
    <property type="entry name" value="DNAJ HOMOLOG SUBFAMILY C MEMBER 9"/>
    <property type="match status" value="1"/>
</dbReference>
<dbReference type="PROSITE" id="PS50076">
    <property type="entry name" value="DNAJ_2"/>
    <property type="match status" value="1"/>
</dbReference>
<dbReference type="InterPro" id="IPR052594">
    <property type="entry name" value="J_domain-containing_protein"/>
</dbReference>
<name>A0A507E9T1_9FUNG</name>
<reference evidence="3 4" key="1">
    <citation type="journal article" date="2019" name="Sci. Rep.">
        <title>Comparative genomics of chytrid fungi reveal insights into the obligate biotrophic and pathogenic lifestyle of Synchytrium endobioticum.</title>
        <authorList>
            <person name="van de Vossenberg B.T.L.H."/>
            <person name="Warris S."/>
            <person name="Nguyen H.D.T."/>
            <person name="van Gent-Pelzer M.P.E."/>
            <person name="Joly D.L."/>
            <person name="van de Geest H.C."/>
            <person name="Bonants P.J.M."/>
            <person name="Smith D.S."/>
            <person name="Levesque C.A."/>
            <person name="van der Lee T.A.J."/>
        </authorList>
    </citation>
    <scope>NUCLEOTIDE SEQUENCE [LARGE SCALE GENOMIC DNA]</scope>
    <source>
        <strain evidence="3 4">CBS 809.83</strain>
    </source>
</reference>